<dbReference type="AlphaFoldDB" id="A0A4U0TIW6"/>
<feature type="region of interest" description="Disordered" evidence="1">
    <location>
        <begin position="111"/>
        <end position="160"/>
    </location>
</feature>
<feature type="region of interest" description="Disordered" evidence="1">
    <location>
        <begin position="1"/>
        <end position="90"/>
    </location>
</feature>
<sequence length="160" mass="17308">MLTYHTPTVTRTRKATDRDHVGLANGTASPEEHLPRYFAKAGFSGTNPAETKKKGSGKGNWGQAGVSELEDYSYNSPKPRRRSNSLSTAAGHSALKTKFEAIDEDAVEFDETVHGPREADLLEESQVLEKMSSSDSADTMGSVEEEEMGKDVGAGAEEKK</sequence>
<evidence type="ECO:0000313" key="2">
    <source>
        <dbReference type="EMBL" id="TKA21753.1"/>
    </source>
</evidence>
<evidence type="ECO:0000256" key="1">
    <source>
        <dbReference type="SAM" id="MobiDB-lite"/>
    </source>
</evidence>
<feature type="compositionally biased region" description="Polar residues" evidence="1">
    <location>
        <begin position="1"/>
        <end position="10"/>
    </location>
</feature>
<dbReference type="EMBL" id="NAJL01000103">
    <property type="protein sequence ID" value="TKA21753.1"/>
    <property type="molecule type" value="Genomic_DNA"/>
</dbReference>
<evidence type="ECO:0008006" key="4">
    <source>
        <dbReference type="Google" id="ProtNLM"/>
    </source>
</evidence>
<proteinExistence type="predicted"/>
<reference evidence="2 3" key="1">
    <citation type="submission" date="2017-03" db="EMBL/GenBank/DDBJ databases">
        <title>Genomes of endolithic fungi from Antarctica.</title>
        <authorList>
            <person name="Coleine C."/>
            <person name="Masonjones S."/>
            <person name="Stajich J.E."/>
        </authorList>
    </citation>
    <scope>NUCLEOTIDE SEQUENCE [LARGE SCALE GENOMIC DNA]</scope>
    <source>
        <strain evidence="2 3">CCFEE 6315</strain>
    </source>
</reference>
<organism evidence="2 3">
    <name type="scientific">Salinomyces thailandicus</name>
    <dbReference type="NCBI Taxonomy" id="706561"/>
    <lineage>
        <taxon>Eukaryota</taxon>
        <taxon>Fungi</taxon>
        <taxon>Dikarya</taxon>
        <taxon>Ascomycota</taxon>
        <taxon>Pezizomycotina</taxon>
        <taxon>Dothideomycetes</taxon>
        <taxon>Dothideomycetidae</taxon>
        <taxon>Mycosphaerellales</taxon>
        <taxon>Teratosphaeriaceae</taxon>
        <taxon>Salinomyces</taxon>
    </lineage>
</organism>
<dbReference type="Proteomes" id="UP000308549">
    <property type="component" value="Unassembled WGS sequence"/>
</dbReference>
<gene>
    <name evidence="2" type="ORF">B0A50_08780</name>
</gene>
<dbReference type="OrthoDB" id="2122308at2759"/>
<keyword evidence="3" id="KW-1185">Reference proteome</keyword>
<protein>
    <recommendedName>
        <fullName evidence="4">STF2-like protein</fullName>
    </recommendedName>
</protein>
<accession>A0A4U0TIW6</accession>
<evidence type="ECO:0000313" key="3">
    <source>
        <dbReference type="Proteomes" id="UP000308549"/>
    </source>
</evidence>
<name>A0A4U0TIW6_9PEZI</name>
<comment type="caution">
    <text evidence="2">The sequence shown here is derived from an EMBL/GenBank/DDBJ whole genome shotgun (WGS) entry which is preliminary data.</text>
</comment>
<feature type="compositionally biased region" description="Basic and acidic residues" evidence="1">
    <location>
        <begin position="111"/>
        <end position="120"/>
    </location>
</feature>